<evidence type="ECO:0008006" key="3">
    <source>
        <dbReference type="Google" id="ProtNLM"/>
    </source>
</evidence>
<evidence type="ECO:0000313" key="2">
    <source>
        <dbReference type="Proteomes" id="UP000076532"/>
    </source>
</evidence>
<dbReference type="STRING" id="436010.A0A166CYU5"/>
<reference evidence="1 2" key="1">
    <citation type="journal article" date="2016" name="Mol. Biol. Evol.">
        <title>Comparative Genomics of Early-Diverging Mushroom-Forming Fungi Provides Insights into the Origins of Lignocellulose Decay Capabilities.</title>
        <authorList>
            <person name="Nagy L.G."/>
            <person name="Riley R."/>
            <person name="Tritt A."/>
            <person name="Adam C."/>
            <person name="Daum C."/>
            <person name="Floudas D."/>
            <person name="Sun H."/>
            <person name="Yadav J.S."/>
            <person name="Pangilinan J."/>
            <person name="Larsson K.H."/>
            <person name="Matsuura K."/>
            <person name="Barry K."/>
            <person name="Labutti K."/>
            <person name="Kuo R."/>
            <person name="Ohm R.A."/>
            <person name="Bhattacharya S.S."/>
            <person name="Shirouzu T."/>
            <person name="Yoshinaga Y."/>
            <person name="Martin F.M."/>
            <person name="Grigoriev I.V."/>
            <person name="Hibbett D.S."/>
        </authorList>
    </citation>
    <scope>NUCLEOTIDE SEQUENCE [LARGE SCALE GENOMIC DNA]</scope>
    <source>
        <strain evidence="1 2">CBS 109695</strain>
    </source>
</reference>
<organism evidence="1 2">
    <name type="scientific">Athelia psychrophila</name>
    <dbReference type="NCBI Taxonomy" id="1759441"/>
    <lineage>
        <taxon>Eukaryota</taxon>
        <taxon>Fungi</taxon>
        <taxon>Dikarya</taxon>
        <taxon>Basidiomycota</taxon>
        <taxon>Agaricomycotina</taxon>
        <taxon>Agaricomycetes</taxon>
        <taxon>Agaricomycetidae</taxon>
        <taxon>Atheliales</taxon>
        <taxon>Atheliaceae</taxon>
        <taxon>Athelia</taxon>
    </lineage>
</organism>
<name>A0A166CYU5_9AGAM</name>
<keyword evidence="2" id="KW-1185">Reference proteome</keyword>
<dbReference type="EMBL" id="KV417621">
    <property type="protein sequence ID" value="KZP14141.1"/>
    <property type="molecule type" value="Genomic_DNA"/>
</dbReference>
<dbReference type="AlphaFoldDB" id="A0A166CYU5"/>
<proteinExistence type="predicted"/>
<dbReference type="Proteomes" id="UP000076532">
    <property type="component" value="Unassembled WGS sequence"/>
</dbReference>
<dbReference type="InterPro" id="IPR023213">
    <property type="entry name" value="CAT-like_dom_sf"/>
</dbReference>
<dbReference type="Gene3D" id="3.30.559.10">
    <property type="entry name" value="Chloramphenicol acetyltransferase-like domain"/>
    <property type="match status" value="2"/>
</dbReference>
<protein>
    <recommendedName>
        <fullName evidence="3">Transferase-domain-containing protein</fullName>
    </recommendedName>
</protein>
<dbReference type="OrthoDB" id="21502at2759"/>
<evidence type="ECO:0000313" key="1">
    <source>
        <dbReference type="EMBL" id="KZP14141.1"/>
    </source>
</evidence>
<gene>
    <name evidence="1" type="ORF">FIBSPDRAFT_935883</name>
</gene>
<accession>A0A166CYU5</accession>
<sequence length="472" mass="53442">MQAPTFAAHVEVPVSHFDMNLPNCISTYCFVIAGELDATKMQQSFDKLVMEHWPIIGARLRRKSLERGVRGVYFVPESFSDEIPTCIFQHEHIEGPDTWTERRKTDTPSIQATYSKEVPLYLPHDRPVTMDAYYNSNRPLFHIKMTTASKANVTYLSITVPHLFTDAGGITLLLEGWSSVLKDQANLVPPLFSTAPMESWKLSKPVDEGAPGLWLIEDAETARIIGESLEGVEVRDIFMPRSFLSALRADAMEALKARGVEESFLSEGDCLWAWWTKLSFPARTDKNAKLNLGQAINFRNNFPGFNDGPHKQIRNAFGGMFLLPSLSPDEVDAMPLHELAYIIRRSVLNLREHPEDVQDQAIVMAQIYLGGKPLINFDPKLDINIFSNWLSMSFNSAAVDFSPALEGSTVSRDAGRIINARYYRTDSTDHSSRTFALCKDSDGDIWMNSQMHKDLWEHPRLKALMTHERQME</sequence>